<protein>
    <submittedName>
        <fullName evidence="1">Unannotated protein</fullName>
    </submittedName>
</protein>
<sequence length="212" mass="24764">MPTDDRPRFQPTVGCQANRIRALQSHPTGGSKLTVQCLLRSWLRAAPDRLYRSTARHRHRRTQAISYRPPTQCSSRLMFRVRSPTPRCAVTHEQELVSLRTYTSVDREPTWRTHRPSASRAWSGLVRRDSAQQARLFAKSTLMSPKAQRRQCQERHRATYVVPSRLDVQAPDRYQVRVERVAAISLQVTLRDQDRCRLLHERRNGMGRQQCR</sequence>
<accession>A0A6J6MFZ1</accession>
<dbReference type="EMBL" id="CAEZXE010000025">
    <property type="protein sequence ID" value="CAB4672742.1"/>
    <property type="molecule type" value="Genomic_DNA"/>
</dbReference>
<gene>
    <name evidence="1" type="ORF">UFOPK2350_00450</name>
</gene>
<proteinExistence type="predicted"/>
<reference evidence="1" key="1">
    <citation type="submission" date="2020-05" db="EMBL/GenBank/DDBJ databases">
        <authorList>
            <person name="Chiriac C."/>
            <person name="Salcher M."/>
            <person name="Ghai R."/>
            <person name="Kavagutti S V."/>
        </authorList>
    </citation>
    <scope>NUCLEOTIDE SEQUENCE</scope>
</reference>
<organism evidence="1">
    <name type="scientific">freshwater metagenome</name>
    <dbReference type="NCBI Taxonomy" id="449393"/>
    <lineage>
        <taxon>unclassified sequences</taxon>
        <taxon>metagenomes</taxon>
        <taxon>ecological metagenomes</taxon>
    </lineage>
</organism>
<dbReference type="AlphaFoldDB" id="A0A6J6MFZ1"/>
<name>A0A6J6MFZ1_9ZZZZ</name>
<evidence type="ECO:0000313" key="1">
    <source>
        <dbReference type="EMBL" id="CAB4672742.1"/>
    </source>
</evidence>